<feature type="compositionally biased region" description="Gly residues" evidence="2">
    <location>
        <begin position="24"/>
        <end position="35"/>
    </location>
</feature>
<feature type="region of interest" description="Disordered" evidence="2">
    <location>
        <begin position="1"/>
        <end position="43"/>
    </location>
</feature>
<feature type="non-terminal residue" evidence="3">
    <location>
        <position position="1"/>
    </location>
</feature>
<dbReference type="Proteomes" id="UP000601435">
    <property type="component" value="Unassembled WGS sequence"/>
</dbReference>
<evidence type="ECO:0000313" key="3">
    <source>
        <dbReference type="EMBL" id="CAE7410340.1"/>
    </source>
</evidence>
<reference evidence="3" key="1">
    <citation type="submission" date="2021-02" db="EMBL/GenBank/DDBJ databases">
        <authorList>
            <person name="Dougan E. K."/>
            <person name="Rhodes N."/>
            <person name="Thang M."/>
            <person name="Chan C."/>
        </authorList>
    </citation>
    <scope>NUCLEOTIDE SEQUENCE</scope>
</reference>
<evidence type="ECO:0000256" key="1">
    <source>
        <dbReference type="SAM" id="Coils"/>
    </source>
</evidence>
<protein>
    <submittedName>
        <fullName evidence="3">Uncharacterized protein</fullName>
    </submittedName>
</protein>
<feature type="coiled-coil region" evidence="1">
    <location>
        <begin position="46"/>
        <end position="122"/>
    </location>
</feature>
<evidence type="ECO:0000313" key="4">
    <source>
        <dbReference type="Proteomes" id="UP000601435"/>
    </source>
</evidence>
<organism evidence="3 4">
    <name type="scientific">Symbiodinium necroappetens</name>
    <dbReference type="NCBI Taxonomy" id="1628268"/>
    <lineage>
        <taxon>Eukaryota</taxon>
        <taxon>Sar</taxon>
        <taxon>Alveolata</taxon>
        <taxon>Dinophyceae</taxon>
        <taxon>Suessiales</taxon>
        <taxon>Symbiodiniaceae</taxon>
        <taxon>Symbiodinium</taxon>
    </lineage>
</organism>
<dbReference type="EMBL" id="CAJNJA010017901">
    <property type="protein sequence ID" value="CAE7410340.1"/>
    <property type="molecule type" value="Genomic_DNA"/>
</dbReference>
<sequence>LAVRGQRQLPGATQGTLAREGEGRGLGQRRLGGIGLASEAPQPERLRAAEERAARAEQLLEAAVAREAVSASERLTLRKQLDDAEQLVSGLSQQLDSVQQEVAEQRQRCEALEKQLQEARAVPNASPGEGQDVALELMQRIAQLEAALGKDGNFDATAQVVR</sequence>
<proteinExistence type="predicted"/>
<keyword evidence="4" id="KW-1185">Reference proteome</keyword>
<comment type="caution">
    <text evidence="3">The sequence shown here is derived from an EMBL/GenBank/DDBJ whole genome shotgun (WGS) entry which is preliminary data.</text>
</comment>
<gene>
    <name evidence="3" type="ORF">SNEC2469_LOCUS11281</name>
</gene>
<evidence type="ECO:0000256" key="2">
    <source>
        <dbReference type="SAM" id="MobiDB-lite"/>
    </source>
</evidence>
<accession>A0A812QZA7</accession>
<dbReference type="OrthoDB" id="443849at2759"/>
<keyword evidence="1" id="KW-0175">Coiled coil</keyword>
<dbReference type="AlphaFoldDB" id="A0A812QZA7"/>
<name>A0A812QZA7_9DINO</name>